<evidence type="ECO:0008006" key="6">
    <source>
        <dbReference type="Google" id="ProtNLM"/>
    </source>
</evidence>
<dbReference type="AlphaFoldDB" id="A0A1A6C1I2"/>
<dbReference type="InterPro" id="IPR043128">
    <property type="entry name" value="Rev_trsase/Diguanyl_cyclase"/>
</dbReference>
<dbReference type="SMART" id="SM00267">
    <property type="entry name" value="GGDEF"/>
    <property type="match status" value="1"/>
</dbReference>
<dbReference type="GO" id="GO:0003824">
    <property type="term" value="F:catalytic activity"/>
    <property type="evidence" value="ECO:0007669"/>
    <property type="project" value="UniProtKB-ARBA"/>
</dbReference>
<name>A0A1A6C1I2_9GAMM</name>
<dbReference type="SMART" id="SM00091">
    <property type="entry name" value="PAS"/>
    <property type="match status" value="1"/>
</dbReference>
<dbReference type="InterPro" id="IPR000160">
    <property type="entry name" value="GGDEF_dom"/>
</dbReference>
<dbReference type="SUPFAM" id="SSF55073">
    <property type="entry name" value="Nucleotide cyclase"/>
    <property type="match status" value="1"/>
</dbReference>
<evidence type="ECO:0000313" key="5">
    <source>
        <dbReference type="Proteomes" id="UP000029273"/>
    </source>
</evidence>
<dbReference type="PANTHER" id="PTHR46663:SF3">
    <property type="entry name" value="SLL0267 PROTEIN"/>
    <property type="match status" value="1"/>
</dbReference>
<evidence type="ECO:0000313" key="4">
    <source>
        <dbReference type="EMBL" id="OBS08422.1"/>
    </source>
</evidence>
<evidence type="ECO:0000256" key="1">
    <source>
        <dbReference type="ARBA" id="ARBA00001946"/>
    </source>
</evidence>
<sequence length="437" mass="49080">MDEFLPTKIMDLLIDTICVVDEAGRFVYISASGERLLGYAPEELIGRNMIELVHPEDRARTLSMVDEIMDGEPAMHFENRYIRKDGGVVHIMWSARWSASDRLRFAVARDVTEIRRVNLVRSALYEISEASHHSTSLDALCRRIHEIVAGLLPATDFQVALYEPDTDRWHFPYAVSETHDPEAVEPFVPDGDSLIDLVVRTGQIQVSPALRPVSSASTSGDWLAAPLITQRGVIGAIALRTRADHPQYTGEDRELLQFVSAQIATVIERKQAETRLEHMALHDPLTGLPNRTLFYDRFDMALEHARRTHGQLALLFLDLDDFKSVNDGFGHDVGDRLLCEVAARLRRTLRAEDAVGRMGGDEFTVLLTHMRDHADARQVGRKLMSVLAEPFLLDGARVTLGTSIGMACYPDDGDTRETLFRKADAHMYVQKHSEAAR</sequence>
<dbReference type="SUPFAM" id="SSF55781">
    <property type="entry name" value="GAF domain-like"/>
    <property type="match status" value="1"/>
</dbReference>
<dbReference type="NCBIfam" id="TIGR00229">
    <property type="entry name" value="sensory_box"/>
    <property type="match status" value="1"/>
</dbReference>
<dbReference type="CDD" id="cd00130">
    <property type="entry name" value="PAS"/>
    <property type="match status" value="1"/>
</dbReference>
<feature type="domain" description="GGDEF" evidence="3">
    <location>
        <begin position="310"/>
        <end position="437"/>
    </location>
</feature>
<dbReference type="InterPro" id="IPR000014">
    <property type="entry name" value="PAS"/>
</dbReference>
<comment type="cofactor">
    <cofactor evidence="1">
        <name>Mg(2+)</name>
        <dbReference type="ChEBI" id="CHEBI:18420"/>
    </cofactor>
</comment>
<dbReference type="Gene3D" id="3.30.450.40">
    <property type="match status" value="1"/>
</dbReference>
<dbReference type="Gene3D" id="3.30.450.20">
    <property type="entry name" value="PAS domain"/>
    <property type="match status" value="1"/>
</dbReference>
<dbReference type="NCBIfam" id="TIGR00254">
    <property type="entry name" value="GGDEF"/>
    <property type="match status" value="1"/>
</dbReference>
<dbReference type="FunFam" id="3.30.70.270:FF:000001">
    <property type="entry name" value="Diguanylate cyclase domain protein"/>
    <property type="match status" value="1"/>
</dbReference>
<proteinExistence type="predicted"/>
<evidence type="ECO:0000259" key="2">
    <source>
        <dbReference type="PROSITE" id="PS50112"/>
    </source>
</evidence>
<dbReference type="EMBL" id="JQSG02000006">
    <property type="protein sequence ID" value="OBS08422.1"/>
    <property type="molecule type" value="Genomic_DNA"/>
</dbReference>
<dbReference type="InterPro" id="IPR052163">
    <property type="entry name" value="DGC-Regulatory_Protein"/>
</dbReference>
<evidence type="ECO:0000259" key="3">
    <source>
        <dbReference type="PROSITE" id="PS50887"/>
    </source>
</evidence>
<organism evidence="4 5">
    <name type="scientific">Acidihalobacter prosperus</name>
    <dbReference type="NCBI Taxonomy" id="160660"/>
    <lineage>
        <taxon>Bacteria</taxon>
        <taxon>Pseudomonadati</taxon>
        <taxon>Pseudomonadota</taxon>
        <taxon>Gammaproteobacteria</taxon>
        <taxon>Chromatiales</taxon>
        <taxon>Ectothiorhodospiraceae</taxon>
        <taxon>Acidihalobacter</taxon>
    </lineage>
</organism>
<dbReference type="GO" id="GO:0006355">
    <property type="term" value="P:regulation of DNA-templated transcription"/>
    <property type="evidence" value="ECO:0007669"/>
    <property type="project" value="InterPro"/>
</dbReference>
<dbReference type="PANTHER" id="PTHR46663">
    <property type="entry name" value="DIGUANYLATE CYCLASE DGCT-RELATED"/>
    <property type="match status" value="1"/>
</dbReference>
<dbReference type="CDD" id="cd01949">
    <property type="entry name" value="GGDEF"/>
    <property type="match status" value="1"/>
</dbReference>
<dbReference type="Pfam" id="PF13492">
    <property type="entry name" value="GAF_3"/>
    <property type="match status" value="1"/>
</dbReference>
<dbReference type="SUPFAM" id="SSF55785">
    <property type="entry name" value="PYP-like sensor domain (PAS domain)"/>
    <property type="match status" value="1"/>
</dbReference>
<feature type="domain" description="PAS" evidence="2">
    <location>
        <begin position="2"/>
        <end position="72"/>
    </location>
</feature>
<keyword evidence="5" id="KW-1185">Reference proteome</keyword>
<dbReference type="InterPro" id="IPR013767">
    <property type="entry name" value="PAS_fold"/>
</dbReference>
<dbReference type="Gene3D" id="3.30.70.270">
    <property type="match status" value="1"/>
</dbReference>
<dbReference type="Pfam" id="PF00989">
    <property type="entry name" value="PAS"/>
    <property type="match status" value="1"/>
</dbReference>
<comment type="caution">
    <text evidence="4">The sequence shown here is derived from an EMBL/GenBank/DDBJ whole genome shotgun (WGS) entry which is preliminary data.</text>
</comment>
<dbReference type="PROSITE" id="PS50887">
    <property type="entry name" value="GGDEF"/>
    <property type="match status" value="1"/>
</dbReference>
<dbReference type="InterPro" id="IPR003018">
    <property type="entry name" value="GAF"/>
</dbReference>
<dbReference type="InterPro" id="IPR035965">
    <property type="entry name" value="PAS-like_dom_sf"/>
</dbReference>
<accession>A0A1A6C1I2</accession>
<dbReference type="Pfam" id="PF00990">
    <property type="entry name" value="GGDEF"/>
    <property type="match status" value="1"/>
</dbReference>
<dbReference type="PROSITE" id="PS50112">
    <property type="entry name" value="PAS"/>
    <property type="match status" value="1"/>
</dbReference>
<dbReference type="InterPro" id="IPR029016">
    <property type="entry name" value="GAF-like_dom_sf"/>
</dbReference>
<dbReference type="Proteomes" id="UP000029273">
    <property type="component" value="Unassembled WGS sequence"/>
</dbReference>
<reference evidence="4 5" key="1">
    <citation type="journal article" date="2014" name="Genome Announc.">
        <title>Draft Genome Sequence of the Iron-Oxidizing, Acidophilic, and Halotolerant 'Thiobacillus prosperus' Type Strain DSM 5130.</title>
        <authorList>
            <person name="Ossandon F.J."/>
            <person name="Cardenas J.P."/>
            <person name="Corbett M."/>
            <person name="Quatrini R."/>
            <person name="Holmes D.S."/>
            <person name="Watkin E."/>
        </authorList>
    </citation>
    <scope>NUCLEOTIDE SEQUENCE [LARGE SCALE GENOMIC DNA]</scope>
    <source>
        <strain evidence="4 5">DSM 5130</strain>
    </source>
</reference>
<dbReference type="SMART" id="SM00065">
    <property type="entry name" value="GAF"/>
    <property type="match status" value="1"/>
</dbReference>
<gene>
    <name evidence="4" type="ORF">Thpro_022672</name>
</gene>
<protein>
    <recommendedName>
        <fullName evidence="6">Diguanylate cyclase</fullName>
    </recommendedName>
</protein>
<dbReference type="InterPro" id="IPR029787">
    <property type="entry name" value="Nucleotide_cyclase"/>
</dbReference>
<dbReference type="RefSeq" id="WP_065089741.1">
    <property type="nucleotide sequence ID" value="NZ_JQSG02000006.1"/>
</dbReference>